<comment type="caution">
    <text evidence="1">The sequence shown here is derived from an EMBL/GenBank/DDBJ whole genome shotgun (WGS) entry which is preliminary data.</text>
</comment>
<dbReference type="Proteomes" id="UP000789759">
    <property type="component" value="Unassembled WGS sequence"/>
</dbReference>
<evidence type="ECO:0000313" key="1">
    <source>
        <dbReference type="EMBL" id="CAG8785686.1"/>
    </source>
</evidence>
<protein>
    <submittedName>
        <fullName evidence="1">15900_t:CDS:1</fullName>
    </submittedName>
</protein>
<organism evidence="1 2">
    <name type="scientific">Cetraspora pellucida</name>
    <dbReference type="NCBI Taxonomy" id="1433469"/>
    <lineage>
        <taxon>Eukaryota</taxon>
        <taxon>Fungi</taxon>
        <taxon>Fungi incertae sedis</taxon>
        <taxon>Mucoromycota</taxon>
        <taxon>Glomeromycotina</taxon>
        <taxon>Glomeromycetes</taxon>
        <taxon>Diversisporales</taxon>
        <taxon>Gigasporaceae</taxon>
        <taxon>Cetraspora</taxon>
    </lineage>
</organism>
<sequence>ENEPIIKQFPCNKLDNAIHKVYISRVFTHTTYSGAPRRDIVAKDLFLTKFSSDKPVKYKKLSEEELQLLDKELIR</sequence>
<name>A0A9N9NYM1_9GLOM</name>
<accession>A0A9N9NYM1</accession>
<gene>
    <name evidence="1" type="ORF">CPELLU_LOCUS16665</name>
</gene>
<reference evidence="1" key="1">
    <citation type="submission" date="2021-06" db="EMBL/GenBank/DDBJ databases">
        <authorList>
            <person name="Kallberg Y."/>
            <person name="Tangrot J."/>
            <person name="Rosling A."/>
        </authorList>
    </citation>
    <scope>NUCLEOTIDE SEQUENCE</scope>
    <source>
        <strain evidence="1">FL966</strain>
    </source>
</reference>
<proteinExistence type="predicted"/>
<dbReference type="EMBL" id="CAJVQA010025363">
    <property type="protein sequence ID" value="CAG8785686.1"/>
    <property type="molecule type" value="Genomic_DNA"/>
</dbReference>
<keyword evidence="2" id="KW-1185">Reference proteome</keyword>
<feature type="non-terminal residue" evidence="1">
    <location>
        <position position="1"/>
    </location>
</feature>
<evidence type="ECO:0000313" key="2">
    <source>
        <dbReference type="Proteomes" id="UP000789759"/>
    </source>
</evidence>
<dbReference type="OrthoDB" id="2397165at2759"/>
<dbReference type="AlphaFoldDB" id="A0A9N9NYM1"/>